<evidence type="ECO:0000256" key="1">
    <source>
        <dbReference type="SAM" id="Phobius"/>
    </source>
</evidence>
<name>A0A6G5AGI1_RHIMP</name>
<accession>A0A6G5AGI1</accession>
<protein>
    <submittedName>
        <fullName evidence="2">Uncharacterized protein</fullName>
    </submittedName>
</protein>
<dbReference type="AlphaFoldDB" id="A0A6G5AGI1"/>
<proteinExistence type="predicted"/>
<feature type="transmembrane region" description="Helical" evidence="1">
    <location>
        <begin position="27"/>
        <end position="48"/>
    </location>
</feature>
<organism evidence="2">
    <name type="scientific">Rhipicephalus microplus</name>
    <name type="common">Cattle tick</name>
    <name type="synonym">Boophilus microplus</name>
    <dbReference type="NCBI Taxonomy" id="6941"/>
    <lineage>
        <taxon>Eukaryota</taxon>
        <taxon>Metazoa</taxon>
        <taxon>Ecdysozoa</taxon>
        <taxon>Arthropoda</taxon>
        <taxon>Chelicerata</taxon>
        <taxon>Arachnida</taxon>
        <taxon>Acari</taxon>
        <taxon>Parasitiformes</taxon>
        <taxon>Ixodida</taxon>
        <taxon>Ixodoidea</taxon>
        <taxon>Ixodidae</taxon>
        <taxon>Rhipicephalinae</taxon>
        <taxon>Rhipicephalus</taxon>
        <taxon>Boophilus</taxon>
    </lineage>
</organism>
<keyword evidence="1" id="KW-0812">Transmembrane</keyword>
<reference evidence="2" key="1">
    <citation type="submission" date="2020-03" db="EMBL/GenBank/DDBJ databases">
        <title>A transcriptome and proteome of the tick Rhipicephalus microplus shaped by the genetic composition of its hosts and developmental stage.</title>
        <authorList>
            <person name="Garcia G.R."/>
            <person name="Ribeiro J.M.C."/>
            <person name="Maruyama S.R."/>
            <person name="Gardinasse L.G."/>
            <person name="Nelson K."/>
            <person name="Ferreira B.R."/>
            <person name="Andrade T.G."/>
            <person name="Santos I.K.F.M."/>
        </authorList>
    </citation>
    <scope>NUCLEOTIDE SEQUENCE</scope>
    <source>
        <strain evidence="2">NSGR</strain>
        <tissue evidence="2">Salivary glands</tissue>
    </source>
</reference>
<evidence type="ECO:0000313" key="2">
    <source>
        <dbReference type="EMBL" id="NIE50034.1"/>
    </source>
</evidence>
<keyword evidence="1" id="KW-0472">Membrane</keyword>
<sequence>MPNWTFFCTSCLTDIQANCCVIMYTVGSLCLLHTVVTGVSCCYFALLITAHLQKLAYLAAVLDKMQLASAIVFITLNSQAKLSFHIQLVAFISVHYKKSLIKHESVFFHIMLTTFISN</sequence>
<dbReference type="EMBL" id="GIKN01007761">
    <property type="protein sequence ID" value="NIE50034.1"/>
    <property type="molecule type" value="Transcribed_RNA"/>
</dbReference>
<keyword evidence="1" id="KW-1133">Transmembrane helix</keyword>